<protein>
    <submittedName>
        <fullName evidence="1">Uncharacterized protein</fullName>
    </submittedName>
</protein>
<sequence length="117" mass="13394">MLPVNLYKILSVCETLLDELAQIVDTIQEVLGDNLTVANVERKDLNFNAGLDKKKFRNKRNGLKTFIFQGRSSSWSTSKSKSVTSFLPRNNKKNCFYMSLLVSPFVWESSNQVRETI</sequence>
<dbReference type="EMBL" id="BMAW01063278">
    <property type="protein sequence ID" value="GFT39524.1"/>
    <property type="molecule type" value="Genomic_DNA"/>
</dbReference>
<proteinExistence type="predicted"/>
<keyword evidence="2" id="KW-1185">Reference proteome</keyword>
<name>A0A8X6NWM0_NEPPI</name>
<evidence type="ECO:0000313" key="1">
    <source>
        <dbReference type="EMBL" id="GFT39524.1"/>
    </source>
</evidence>
<evidence type="ECO:0000313" key="2">
    <source>
        <dbReference type="Proteomes" id="UP000887013"/>
    </source>
</evidence>
<organism evidence="1 2">
    <name type="scientific">Nephila pilipes</name>
    <name type="common">Giant wood spider</name>
    <name type="synonym">Nephila maculata</name>
    <dbReference type="NCBI Taxonomy" id="299642"/>
    <lineage>
        <taxon>Eukaryota</taxon>
        <taxon>Metazoa</taxon>
        <taxon>Ecdysozoa</taxon>
        <taxon>Arthropoda</taxon>
        <taxon>Chelicerata</taxon>
        <taxon>Arachnida</taxon>
        <taxon>Araneae</taxon>
        <taxon>Araneomorphae</taxon>
        <taxon>Entelegynae</taxon>
        <taxon>Araneoidea</taxon>
        <taxon>Nephilidae</taxon>
        <taxon>Nephila</taxon>
    </lineage>
</organism>
<comment type="caution">
    <text evidence="1">The sequence shown here is derived from an EMBL/GenBank/DDBJ whole genome shotgun (WGS) entry which is preliminary data.</text>
</comment>
<dbReference type="Proteomes" id="UP000887013">
    <property type="component" value="Unassembled WGS sequence"/>
</dbReference>
<gene>
    <name evidence="1" type="ORF">NPIL_561081</name>
</gene>
<reference evidence="1" key="1">
    <citation type="submission" date="2020-08" db="EMBL/GenBank/DDBJ databases">
        <title>Multicomponent nature underlies the extraordinary mechanical properties of spider dragline silk.</title>
        <authorList>
            <person name="Kono N."/>
            <person name="Nakamura H."/>
            <person name="Mori M."/>
            <person name="Yoshida Y."/>
            <person name="Ohtoshi R."/>
            <person name="Malay A.D."/>
            <person name="Moran D.A.P."/>
            <person name="Tomita M."/>
            <person name="Numata K."/>
            <person name="Arakawa K."/>
        </authorList>
    </citation>
    <scope>NUCLEOTIDE SEQUENCE</scope>
</reference>
<dbReference type="AlphaFoldDB" id="A0A8X6NWM0"/>
<accession>A0A8X6NWM0</accession>